<evidence type="ECO:0000313" key="3">
    <source>
        <dbReference type="EMBL" id="CAE6811251.1"/>
    </source>
</evidence>
<dbReference type="AlphaFoldDB" id="A0A8D6UVR7"/>
<feature type="region of interest" description="Disordered" evidence="1">
    <location>
        <begin position="281"/>
        <end position="358"/>
    </location>
</feature>
<feature type="region of interest" description="Disordered" evidence="1">
    <location>
        <begin position="172"/>
        <end position="204"/>
    </location>
</feature>
<dbReference type="Proteomes" id="UP000835287">
    <property type="component" value="Chromosome"/>
</dbReference>
<evidence type="ECO:0000313" key="2">
    <source>
        <dbReference type="EMBL" id="CAE6739972.1"/>
    </source>
</evidence>
<feature type="compositionally biased region" description="Low complexity" evidence="1">
    <location>
        <begin position="285"/>
        <end position="295"/>
    </location>
</feature>
<sequence>MSQSFERFVAGSDGLAALLRALPAHTPPASMQAWFAQAARNADAERAAVHPPQDTLQFEAPATMAAMFAAAAAQAEQAQAARRAAVQARLAQGQPVDQAGTTNLSESARAWIAAQPPHADTAELRPTADVAAAAAASLATAAPASAEEAAVASGVASRALLAPDLASTSASTSHASQAQAAAAATASSNPAPAGNAAARRRSSRRPRWMPTLAFAASITLVVGLGLQWQASQPAAEAPAAAVVGTAVVEPSTVHPAGRAPEQVDPGAEHVLVLPAMPAPADAEVPDTAARPSTAAPSPPPAPSALPSPPLAPEPVSAPAPVAPAPSFDSALAAEPAPGTDLQSADDQPPAAPAPAPAPIAALPEDASVTGSLAASARRSAPAALAPIPPSPAPASLTAPMPVTEQAPIVISATDGTLQSRAPVAGQPAPLRVLHAPLPQTDATRATPPASQPAVGTTATEIGMSRAKSAPARRIAPITRAMSPADWLAHHAAADDHAPARIRILAATPDAPEVQDWATRLRARLRQRGWSTQVEVLQDAGLEADQLRVEPLTVTP</sequence>
<dbReference type="EMBL" id="HG992341">
    <property type="protein sequence ID" value="CAE6811251.1"/>
    <property type="molecule type" value="Genomic_DNA"/>
</dbReference>
<keyword evidence="5" id="KW-1185">Reference proteome</keyword>
<name>A0A8D6UVR7_9XANT</name>
<dbReference type="EMBL" id="HG992338">
    <property type="protein sequence ID" value="CAE6739995.1"/>
    <property type="molecule type" value="Genomic_DNA"/>
</dbReference>
<dbReference type="EMBL" id="HG992338">
    <property type="protein sequence ID" value="CAE6739972.1"/>
    <property type="molecule type" value="Genomic_DNA"/>
</dbReference>
<organism evidence="3">
    <name type="scientific">Xanthomonas arboricola pv. corylina</name>
    <dbReference type="NCBI Taxonomy" id="487821"/>
    <lineage>
        <taxon>Bacteria</taxon>
        <taxon>Pseudomonadati</taxon>
        <taxon>Pseudomonadota</taxon>
        <taxon>Gammaproteobacteria</taxon>
        <taxon>Lysobacterales</taxon>
        <taxon>Lysobacteraceae</taxon>
        <taxon>Xanthomonas</taxon>
    </lineage>
</organism>
<dbReference type="EMBL" id="HG992341">
    <property type="protein sequence ID" value="CAE6811230.1"/>
    <property type="molecule type" value="Genomic_DNA"/>
</dbReference>
<feature type="compositionally biased region" description="Pro residues" evidence="1">
    <location>
        <begin position="296"/>
        <end position="323"/>
    </location>
</feature>
<dbReference type="PRINTS" id="PR01217">
    <property type="entry name" value="PRICHEXTENSN"/>
</dbReference>
<reference evidence="4 5" key="1">
    <citation type="submission" date="2021-02" db="EMBL/GenBank/DDBJ databases">
        <authorList>
            <person name="Pothier F. J."/>
        </authorList>
    </citation>
    <scope>NUCLEOTIDE SEQUENCE</scope>
    <source>
        <strain evidence="2 5">301</strain>
        <strain evidence="3 4">CFBP 1159</strain>
    </source>
</reference>
<proteinExistence type="predicted"/>
<evidence type="ECO:0000256" key="1">
    <source>
        <dbReference type="SAM" id="MobiDB-lite"/>
    </source>
</evidence>
<gene>
    <name evidence="3" type="ORF">CFBP1159_31240</name>
    <name evidence="2" type="ORF">XAC301_14080</name>
</gene>
<feature type="compositionally biased region" description="Low complexity" evidence="1">
    <location>
        <begin position="172"/>
        <end position="197"/>
    </location>
</feature>
<dbReference type="Proteomes" id="UP000835243">
    <property type="component" value="Chromosome"/>
</dbReference>
<protein>
    <submittedName>
        <fullName evidence="3">Uncharacterized protein</fullName>
    </submittedName>
</protein>
<evidence type="ECO:0000313" key="5">
    <source>
        <dbReference type="Proteomes" id="UP000835287"/>
    </source>
</evidence>
<accession>A0A8D6UVR7</accession>
<evidence type="ECO:0000313" key="4">
    <source>
        <dbReference type="Proteomes" id="UP000835243"/>
    </source>
</evidence>